<evidence type="ECO:0000259" key="7">
    <source>
        <dbReference type="Pfam" id="PF07976"/>
    </source>
</evidence>
<dbReference type="OrthoDB" id="1716816at2759"/>
<keyword evidence="3" id="KW-0285">Flavoprotein</keyword>
<name>A0A1Y1YVY4_9FUNG</name>
<dbReference type="STRING" id="1314790.A0A1Y1YVY4"/>
<evidence type="ECO:0000256" key="5">
    <source>
        <dbReference type="ARBA" id="ARBA00023002"/>
    </source>
</evidence>
<organism evidence="8 9">
    <name type="scientific">Basidiobolus meristosporus CBS 931.73</name>
    <dbReference type="NCBI Taxonomy" id="1314790"/>
    <lineage>
        <taxon>Eukaryota</taxon>
        <taxon>Fungi</taxon>
        <taxon>Fungi incertae sedis</taxon>
        <taxon>Zoopagomycota</taxon>
        <taxon>Entomophthoromycotina</taxon>
        <taxon>Basidiobolomycetes</taxon>
        <taxon>Basidiobolales</taxon>
        <taxon>Basidiobolaceae</taxon>
        <taxon>Basidiobolus</taxon>
    </lineage>
</organism>
<reference evidence="8 9" key="1">
    <citation type="submission" date="2016-07" db="EMBL/GenBank/DDBJ databases">
        <title>Pervasive Adenine N6-methylation of Active Genes in Fungi.</title>
        <authorList>
            <consortium name="DOE Joint Genome Institute"/>
            <person name="Mondo S.J."/>
            <person name="Dannebaum R.O."/>
            <person name="Kuo R.C."/>
            <person name="Labutti K."/>
            <person name="Haridas S."/>
            <person name="Kuo A."/>
            <person name="Salamov A."/>
            <person name="Ahrendt S.R."/>
            <person name="Lipzen A."/>
            <person name="Sullivan W."/>
            <person name="Andreopoulos W.B."/>
            <person name="Clum A."/>
            <person name="Lindquist E."/>
            <person name="Daum C."/>
            <person name="Ramamoorthy G.K."/>
            <person name="Gryganskyi A."/>
            <person name="Culley D."/>
            <person name="Magnuson J.K."/>
            <person name="James T.Y."/>
            <person name="O'Malley M.A."/>
            <person name="Stajich J.E."/>
            <person name="Spatafora J.W."/>
            <person name="Visel A."/>
            <person name="Grigoriev I.V."/>
        </authorList>
    </citation>
    <scope>NUCLEOTIDE SEQUENCE [LARGE SCALE GENOMIC DNA]</scope>
    <source>
        <strain evidence="8 9">CBS 931.73</strain>
    </source>
</reference>
<dbReference type="InterPro" id="IPR038220">
    <property type="entry name" value="PHOX_C_sf"/>
</dbReference>
<dbReference type="InterPro" id="IPR050641">
    <property type="entry name" value="RIFMO-like"/>
</dbReference>
<evidence type="ECO:0000313" key="8">
    <source>
        <dbReference type="EMBL" id="ORY02212.1"/>
    </source>
</evidence>
<dbReference type="InterPro" id="IPR036249">
    <property type="entry name" value="Thioredoxin-like_sf"/>
</dbReference>
<dbReference type="PRINTS" id="PR00420">
    <property type="entry name" value="RNGMNOXGNASE"/>
</dbReference>
<evidence type="ECO:0000256" key="3">
    <source>
        <dbReference type="ARBA" id="ARBA00022630"/>
    </source>
</evidence>
<evidence type="ECO:0000259" key="6">
    <source>
        <dbReference type="Pfam" id="PF01494"/>
    </source>
</evidence>
<evidence type="ECO:0000256" key="2">
    <source>
        <dbReference type="ARBA" id="ARBA00007801"/>
    </source>
</evidence>
<dbReference type="PANTHER" id="PTHR43004:SF19">
    <property type="entry name" value="BINDING MONOOXYGENASE, PUTATIVE (JCVI)-RELATED"/>
    <property type="match status" value="1"/>
</dbReference>
<comment type="cofactor">
    <cofactor evidence="1">
        <name>FAD</name>
        <dbReference type="ChEBI" id="CHEBI:57692"/>
    </cofactor>
</comment>
<comment type="caution">
    <text evidence="8">The sequence shown here is derived from an EMBL/GenBank/DDBJ whole genome shotgun (WGS) entry which is preliminary data.</text>
</comment>
<dbReference type="InterPro" id="IPR002938">
    <property type="entry name" value="FAD-bd"/>
</dbReference>
<sequence length="570" mass="64902">MQGLLDVEVVVIGNDIDSLILVEELLNLGIRCRAFAITPSAEIFPQLILHARTLEILDQMNLLSFFTEASVTSTGMKFCTSPTGQVTMISLEGIQNITKHPYLLSVDSAEVRNRFEEYLKNVRNFRIEDICGIMEVSNDDGVKLTLEVTPGAIEEVKAKYLVLCTSTQEIFRKIDVEVAFSQDSKRSYWGAKAAMNLDIQDSHEPTVIWSNEGSLSIVRVANENEYLLLLDMDDIPQKEMTSEEFQQLANRYSMPYRLDFDSTHWVQRFPDIEYKNPCYVKGSILFCGKATYSQNPMESSQDLNRGIQDVQNLAWKLNLLLRGFGKDSLILETYAQERSPRIEILPNITNRAFSLLLNNTRSTFRPLRNLLFPWVTSVTSGRAKLIETMSETNLIYGNNRLVRRTAGSFFSSFYCTVPGMMIPNFELQSQITQEKVSLYSMLGETFQTFIRLSKVDFISSTEQSGRMRRFNDYLKQTNCIFLRLRTIPPIIGLNVILPTLATELTTGDALINYVQGNIFVDLENSFLNITGFQEEQSFIILIRPDGYVGLATTLDNFLDVESYFAELSRP</sequence>
<dbReference type="Pfam" id="PF07976">
    <property type="entry name" value="Phe_hydrox_dim"/>
    <property type="match status" value="1"/>
</dbReference>
<dbReference type="InterPro" id="IPR036188">
    <property type="entry name" value="FAD/NAD-bd_sf"/>
</dbReference>
<dbReference type="Proteomes" id="UP000193498">
    <property type="component" value="Unassembled WGS sequence"/>
</dbReference>
<dbReference type="PANTHER" id="PTHR43004">
    <property type="entry name" value="TRK SYSTEM POTASSIUM UPTAKE PROTEIN"/>
    <property type="match status" value="1"/>
</dbReference>
<accession>A0A1Y1YVY4</accession>
<dbReference type="SUPFAM" id="SSF52833">
    <property type="entry name" value="Thioredoxin-like"/>
    <property type="match status" value="1"/>
</dbReference>
<dbReference type="Gene3D" id="3.40.30.20">
    <property type="match status" value="1"/>
</dbReference>
<dbReference type="GO" id="GO:0071949">
    <property type="term" value="F:FAD binding"/>
    <property type="evidence" value="ECO:0007669"/>
    <property type="project" value="InterPro"/>
</dbReference>
<keyword evidence="5" id="KW-0560">Oxidoreductase</keyword>
<keyword evidence="4" id="KW-0274">FAD</keyword>
<gene>
    <name evidence="8" type="ORF">K493DRAFT_312120</name>
</gene>
<dbReference type="Pfam" id="PF01494">
    <property type="entry name" value="FAD_binding_3"/>
    <property type="match status" value="1"/>
</dbReference>
<protein>
    <submittedName>
        <fullName evidence="8">Uncharacterized protein</fullName>
    </submittedName>
</protein>
<dbReference type="InParanoid" id="A0A1Y1YVY4"/>
<proteinExistence type="inferred from homology"/>
<keyword evidence="9" id="KW-1185">Reference proteome</keyword>
<dbReference type="AlphaFoldDB" id="A0A1Y1YVY4"/>
<evidence type="ECO:0000313" key="9">
    <source>
        <dbReference type="Proteomes" id="UP000193498"/>
    </source>
</evidence>
<dbReference type="InterPro" id="IPR012941">
    <property type="entry name" value="Phe_hydrox_C_dim_dom"/>
</dbReference>
<evidence type="ECO:0000256" key="1">
    <source>
        <dbReference type="ARBA" id="ARBA00001974"/>
    </source>
</evidence>
<feature type="domain" description="FAD-binding" evidence="6">
    <location>
        <begin position="6"/>
        <end position="343"/>
    </location>
</feature>
<comment type="similarity">
    <text evidence="2">Belongs to the PheA/TfdB FAD monooxygenase family.</text>
</comment>
<dbReference type="Gene3D" id="3.50.50.60">
    <property type="entry name" value="FAD/NAD(P)-binding domain"/>
    <property type="match status" value="1"/>
</dbReference>
<dbReference type="EMBL" id="MCFE01000059">
    <property type="protein sequence ID" value="ORY02212.1"/>
    <property type="molecule type" value="Genomic_DNA"/>
</dbReference>
<dbReference type="Gene3D" id="3.30.9.10">
    <property type="entry name" value="D-Amino Acid Oxidase, subunit A, domain 2"/>
    <property type="match status" value="1"/>
</dbReference>
<feature type="domain" description="Phenol hydroxylase-like C-terminal dimerisation" evidence="7">
    <location>
        <begin position="517"/>
        <end position="567"/>
    </location>
</feature>
<evidence type="ECO:0000256" key="4">
    <source>
        <dbReference type="ARBA" id="ARBA00022827"/>
    </source>
</evidence>
<dbReference type="GO" id="GO:0016709">
    <property type="term" value="F:oxidoreductase activity, acting on paired donors, with incorporation or reduction of molecular oxygen, NAD(P)H as one donor, and incorporation of one atom of oxygen"/>
    <property type="evidence" value="ECO:0007669"/>
    <property type="project" value="UniProtKB-ARBA"/>
</dbReference>
<dbReference type="SUPFAM" id="SSF51905">
    <property type="entry name" value="FAD/NAD(P)-binding domain"/>
    <property type="match status" value="1"/>
</dbReference>